<proteinExistence type="predicted"/>
<evidence type="ECO:0000313" key="3">
    <source>
        <dbReference type="Proteomes" id="UP001596990"/>
    </source>
</evidence>
<dbReference type="PROSITE" id="PS51257">
    <property type="entry name" value="PROKAR_LIPOPROTEIN"/>
    <property type="match status" value="1"/>
</dbReference>
<evidence type="ECO:0000256" key="1">
    <source>
        <dbReference type="SAM" id="SignalP"/>
    </source>
</evidence>
<feature type="chain" id="PRO_5046558139" description="DUF4367 domain-containing protein" evidence="1">
    <location>
        <begin position="26"/>
        <end position="166"/>
    </location>
</feature>
<dbReference type="RefSeq" id="WP_386055478.1">
    <property type="nucleotide sequence ID" value="NZ_JBHTKL010000001.1"/>
</dbReference>
<evidence type="ECO:0008006" key="4">
    <source>
        <dbReference type="Google" id="ProtNLM"/>
    </source>
</evidence>
<accession>A0ABW3KVN1</accession>
<evidence type="ECO:0000313" key="2">
    <source>
        <dbReference type="EMBL" id="MFD1017612.1"/>
    </source>
</evidence>
<keyword evidence="3" id="KW-1185">Reference proteome</keyword>
<name>A0ABW3KVN1_9BACI</name>
<gene>
    <name evidence="2" type="ORF">ACFQ2J_00260</name>
</gene>
<keyword evidence="1" id="KW-0732">Signal</keyword>
<dbReference type="Proteomes" id="UP001596990">
    <property type="component" value="Unassembled WGS sequence"/>
</dbReference>
<reference evidence="3" key="1">
    <citation type="journal article" date="2019" name="Int. J. Syst. Evol. Microbiol.">
        <title>The Global Catalogue of Microorganisms (GCM) 10K type strain sequencing project: providing services to taxonomists for standard genome sequencing and annotation.</title>
        <authorList>
            <consortium name="The Broad Institute Genomics Platform"/>
            <consortium name="The Broad Institute Genome Sequencing Center for Infectious Disease"/>
            <person name="Wu L."/>
            <person name="Ma J."/>
        </authorList>
    </citation>
    <scope>NUCLEOTIDE SEQUENCE [LARGE SCALE GENOMIC DNA]</scope>
    <source>
        <strain evidence="3">CCUG 56607</strain>
    </source>
</reference>
<organism evidence="2 3">
    <name type="scientific">Thalassobacillus hwangdonensis</name>
    <dbReference type="NCBI Taxonomy" id="546108"/>
    <lineage>
        <taxon>Bacteria</taxon>
        <taxon>Bacillati</taxon>
        <taxon>Bacillota</taxon>
        <taxon>Bacilli</taxon>
        <taxon>Bacillales</taxon>
        <taxon>Bacillaceae</taxon>
        <taxon>Thalassobacillus</taxon>
    </lineage>
</organism>
<protein>
    <recommendedName>
        <fullName evidence="4">DUF4367 domain-containing protein</fullName>
    </recommendedName>
</protein>
<sequence length="166" mass="19067">MKHRFLLFMCLLTLLLLTACQTTYAVPQGYYTYDDQELSSSLDELSYEPELPKFIPVQSIAVVSDHYMEEDAEKLDISFFTENNDLLSIQITQGSSEQGFLNEEEVEISSSLTGSYIDNAFARTLSWTKDGIKYSLSYRESVHSQDDRPPQVTKEDLMEVARSFRM</sequence>
<feature type="signal peptide" evidence="1">
    <location>
        <begin position="1"/>
        <end position="25"/>
    </location>
</feature>
<comment type="caution">
    <text evidence="2">The sequence shown here is derived from an EMBL/GenBank/DDBJ whole genome shotgun (WGS) entry which is preliminary data.</text>
</comment>
<dbReference type="EMBL" id="JBHTKL010000001">
    <property type="protein sequence ID" value="MFD1017612.1"/>
    <property type="molecule type" value="Genomic_DNA"/>
</dbReference>